<comment type="caution">
    <text evidence="1">The sequence shown here is derived from an EMBL/GenBank/DDBJ whole genome shotgun (WGS) entry which is preliminary data.</text>
</comment>
<evidence type="ECO:0000313" key="2">
    <source>
        <dbReference type="Proteomes" id="UP000727407"/>
    </source>
</evidence>
<feature type="non-terminal residue" evidence="1">
    <location>
        <position position="1"/>
    </location>
</feature>
<proteinExistence type="predicted"/>
<keyword evidence="2" id="KW-1185">Reference proteome</keyword>
<evidence type="ECO:0000313" key="1">
    <source>
        <dbReference type="EMBL" id="KAF5897788.1"/>
    </source>
</evidence>
<dbReference type="EMBL" id="QNUK01000221">
    <property type="protein sequence ID" value="KAF5897788.1"/>
    <property type="molecule type" value="Genomic_DNA"/>
</dbReference>
<name>A0A8J4TZJ0_CLAMG</name>
<accession>A0A8J4TZJ0</accession>
<organism evidence="1 2">
    <name type="scientific">Clarias magur</name>
    <name type="common">Asian catfish</name>
    <name type="synonym">Macropteronotus magur</name>
    <dbReference type="NCBI Taxonomy" id="1594786"/>
    <lineage>
        <taxon>Eukaryota</taxon>
        <taxon>Metazoa</taxon>
        <taxon>Chordata</taxon>
        <taxon>Craniata</taxon>
        <taxon>Vertebrata</taxon>
        <taxon>Euteleostomi</taxon>
        <taxon>Actinopterygii</taxon>
        <taxon>Neopterygii</taxon>
        <taxon>Teleostei</taxon>
        <taxon>Ostariophysi</taxon>
        <taxon>Siluriformes</taxon>
        <taxon>Clariidae</taxon>
        <taxon>Clarias</taxon>
    </lineage>
</organism>
<reference evidence="1" key="1">
    <citation type="submission" date="2020-07" db="EMBL/GenBank/DDBJ databases">
        <title>Clarias magur genome sequencing, assembly and annotation.</title>
        <authorList>
            <person name="Kushwaha B."/>
            <person name="Kumar R."/>
            <person name="Das P."/>
            <person name="Joshi C.G."/>
            <person name="Kumar D."/>
            <person name="Nagpure N.S."/>
            <person name="Pandey M."/>
            <person name="Agarwal S."/>
            <person name="Srivastava S."/>
            <person name="Singh M."/>
            <person name="Sahoo L."/>
            <person name="Jayasankar P."/>
            <person name="Meher P.K."/>
            <person name="Koringa P.G."/>
            <person name="Iquebal M.A."/>
            <person name="Das S.P."/>
            <person name="Bit A."/>
            <person name="Patnaik S."/>
            <person name="Patel N."/>
            <person name="Shah T.M."/>
            <person name="Hinsu A."/>
            <person name="Jena J.K."/>
        </authorList>
    </citation>
    <scope>NUCLEOTIDE SEQUENCE</scope>
    <source>
        <strain evidence="1">CIFAMagur01</strain>
        <tissue evidence="1">Testis</tissue>
    </source>
</reference>
<sequence length="66" mass="7561">MVFPVPWGEKGGCLHRQVLANATCHSSQEIWDYTIDCQFELKVTYLIKTRSTEQKMDRKEAVSAGK</sequence>
<gene>
    <name evidence="1" type="ORF">DAT39_012507</name>
</gene>
<dbReference type="AlphaFoldDB" id="A0A8J4TZJ0"/>
<protein>
    <submittedName>
        <fullName evidence="1">Uncharacterized protein</fullName>
    </submittedName>
</protein>
<dbReference type="Proteomes" id="UP000727407">
    <property type="component" value="Unassembled WGS sequence"/>
</dbReference>